<gene>
    <name evidence="4" type="ORF">HEB94_005634</name>
</gene>
<organism evidence="4 5">
    <name type="scientific">Actinopolymorpha pittospori</name>
    <dbReference type="NCBI Taxonomy" id="648752"/>
    <lineage>
        <taxon>Bacteria</taxon>
        <taxon>Bacillati</taxon>
        <taxon>Actinomycetota</taxon>
        <taxon>Actinomycetes</taxon>
        <taxon>Propionibacteriales</taxon>
        <taxon>Actinopolymorphaceae</taxon>
        <taxon>Actinopolymorpha</taxon>
    </lineage>
</organism>
<feature type="region of interest" description="Disordered" evidence="1">
    <location>
        <begin position="31"/>
        <end position="61"/>
    </location>
</feature>
<feature type="domain" description="DUF6318" evidence="3">
    <location>
        <begin position="52"/>
        <end position="167"/>
    </location>
</feature>
<dbReference type="RefSeq" id="WP_192752496.1">
    <property type="nucleotide sequence ID" value="NZ_BAABJL010000172.1"/>
</dbReference>
<dbReference type="Proteomes" id="UP000638648">
    <property type="component" value="Unassembled WGS sequence"/>
</dbReference>
<feature type="chain" id="PRO_5039326129" description="DUF6318 domain-containing protein" evidence="2">
    <location>
        <begin position="27"/>
        <end position="195"/>
    </location>
</feature>
<evidence type="ECO:0000313" key="4">
    <source>
        <dbReference type="EMBL" id="MBE1608786.1"/>
    </source>
</evidence>
<evidence type="ECO:0000256" key="1">
    <source>
        <dbReference type="SAM" id="MobiDB-lite"/>
    </source>
</evidence>
<feature type="compositionally biased region" description="Low complexity" evidence="1">
    <location>
        <begin position="38"/>
        <end position="51"/>
    </location>
</feature>
<protein>
    <recommendedName>
        <fullName evidence="3">DUF6318 domain-containing protein</fullName>
    </recommendedName>
</protein>
<evidence type="ECO:0000256" key="2">
    <source>
        <dbReference type="SAM" id="SignalP"/>
    </source>
</evidence>
<proteinExistence type="predicted"/>
<dbReference type="InterPro" id="IPR046281">
    <property type="entry name" value="DUF6318"/>
</dbReference>
<dbReference type="AlphaFoldDB" id="A0A927MYD0"/>
<sequence>MTHTPHLGRVALALAAAGVLTLAGCANTPEPPDVVADTTPPSTSAPATPSATPSPTPTVTPTEDLEAQLLAATQTFYATLNNAYKTLDTQPLRDSTPALCEACQRYIESIESTKADGNHYTGVGEYVVRNFKLVTDGVQEESKASATYDLTYTGFKEIDKTNKIVRNIGSQTWGTQALLQRDGDKWLFVEELDLE</sequence>
<keyword evidence="2" id="KW-0732">Signal</keyword>
<comment type="caution">
    <text evidence="4">The sequence shown here is derived from an EMBL/GenBank/DDBJ whole genome shotgun (WGS) entry which is preliminary data.</text>
</comment>
<reference evidence="4" key="1">
    <citation type="submission" date="2020-10" db="EMBL/GenBank/DDBJ databases">
        <title>Sequencing the genomes of 1000 actinobacteria strains.</title>
        <authorList>
            <person name="Klenk H.-P."/>
        </authorList>
    </citation>
    <scope>NUCLEOTIDE SEQUENCE</scope>
    <source>
        <strain evidence="4">DSM 45354</strain>
    </source>
</reference>
<dbReference type="EMBL" id="JADBEM010000001">
    <property type="protein sequence ID" value="MBE1608786.1"/>
    <property type="molecule type" value="Genomic_DNA"/>
</dbReference>
<name>A0A927MYD0_9ACTN</name>
<keyword evidence="5" id="KW-1185">Reference proteome</keyword>
<accession>A0A927MYD0</accession>
<feature type="signal peptide" evidence="2">
    <location>
        <begin position="1"/>
        <end position="26"/>
    </location>
</feature>
<evidence type="ECO:0000313" key="5">
    <source>
        <dbReference type="Proteomes" id="UP000638648"/>
    </source>
</evidence>
<evidence type="ECO:0000259" key="3">
    <source>
        <dbReference type="Pfam" id="PF19843"/>
    </source>
</evidence>
<dbReference type="Pfam" id="PF19843">
    <property type="entry name" value="DUF6318"/>
    <property type="match status" value="1"/>
</dbReference>